<keyword evidence="11 13" id="KW-0255">Endonuclease</keyword>
<dbReference type="GO" id="GO:0003723">
    <property type="term" value="F:RNA binding"/>
    <property type="evidence" value="ECO:0007669"/>
    <property type="project" value="UniProtKB-UniRule"/>
</dbReference>
<comment type="similarity">
    <text evidence="5 13 15">Belongs to the RNase HII family.</text>
</comment>
<dbReference type="Gene3D" id="3.30.420.10">
    <property type="entry name" value="Ribonuclease H-like superfamily/Ribonuclease H"/>
    <property type="match status" value="1"/>
</dbReference>
<proteinExistence type="inferred from homology"/>
<name>A0A8T4C6L7_9ARCH</name>
<gene>
    <name evidence="13" type="primary">rnhB</name>
    <name evidence="17" type="ORF">FJY86_01220</name>
</gene>
<evidence type="ECO:0000256" key="8">
    <source>
        <dbReference type="ARBA" id="ARBA00022490"/>
    </source>
</evidence>
<keyword evidence="12 13" id="KW-0378">Hydrolase</keyword>
<comment type="function">
    <text evidence="3 13 15">Endonuclease that specifically degrades the RNA of RNA-DNA hybrids.</text>
</comment>
<dbReference type="CDD" id="cd07180">
    <property type="entry name" value="RNase_HII_archaea_like"/>
    <property type="match status" value="1"/>
</dbReference>
<dbReference type="NCBIfam" id="TIGR00729">
    <property type="entry name" value="ribonuclease HII"/>
    <property type="match status" value="1"/>
</dbReference>
<dbReference type="InterPro" id="IPR024567">
    <property type="entry name" value="RNase_HII/HIII_dom"/>
</dbReference>
<dbReference type="PANTHER" id="PTHR10954">
    <property type="entry name" value="RIBONUCLEASE H2 SUBUNIT A"/>
    <property type="match status" value="1"/>
</dbReference>
<evidence type="ECO:0000256" key="6">
    <source>
        <dbReference type="ARBA" id="ARBA00012180"/>
    </source>
</evidence>
<evidence type="ECO:0000256" key="2">
    <source>
        <dbReference type="ARBA" id="ARBA00001946"/>
    </source>
</evidence>
<dbReference type="GO" id="GO:0043137">
    <property type="term" value="P:DNA replication, removal of RNA primer"/>
    <property type="evidence" value="ECO:0007669"/>
    <property type="project" value="TreeGrafter"/>
</dbReference>
<evidence type="ECO:0000256" key="7">
    <source>
        <dbReference type="ARBA" id="ARBA00019179"/>
    </source>
</evidence>
<dbReference type="EC" id="3.1.26.4" evidence="6 13"/>
<comment type="caution">
    <text evidence="17">The sequence shown here is derived from an EMBL/GenBank/DDBJ whole genome shotgun (WGS) entry which is preliminary data.</text>
</comment>
<feature type="domain" description="RNase H type-2" evidence="16">
    <location>
        <begin position="1"/>
        <end position="215"/>
    </location>
</feature>
<dbReference type="PANTHER" id="PTHR10954:SF23">
    <property type="entry name" value="RIBONUCLEASE"/>
    <property type="match status" value="1"/>
</dbReference>
<evidence type="ECO:0000256" key="5">
    <source>
        <dbReference type="ARBA" id="ARBA00007383"/>
    </source>
</evidence>
<dbReference type="SUPFAM" id="SSF53098">
    <property type="entry name" value="Ribonuclease H-like"/>
    <property type="match status" value="1"/>
</dbReference>
<keyword evidence="9 13" id="KW-0540">Nuclease</keyword>
<evidence type="ECO:0000256" key="14">
    <source>
        <dbReference type="PROSITE-ProRule" id="PRU01319"/>
    </source>
</evidence>
<evidence type="ECO:0000256" key="1">
    <source>
        <dbReference type="ARBA" id="ARBA00000077"/>
    </source>
</evidence>
<dbReference type="AlphaFoldDB" id="A0A8T4C6L7"/>
<comment type="cofactor">
    <cofactor evidence="2">
        <name>Mg(2+)</name>
        <dbReference type="ChEBI" id="CHEBI:18420"/>
    </cofactor>
</comment>
<dbReference type="EMBL" id="VGJJ01000005">
    <property type="protein sequence ID" value="MBM3281947.1"/>
    <property type="molecule type" value="Genomic_DNA"/>
</dbReference>
<evidence type="ECO:0000313" key="17">
    <source>
        <dbReference type="EMBL" id="MBM3281947.1"/>
    </source>
</evidence>
<protein>
    <recommendedName>
        <fullName evidence="7 13">Ribonuclease HII</fullName>
        <shortName evidence="13">RNase HII</shortName>
        <ecNumber evidence="6 13">3.1.26.4</ecNumber>
    </recommendedName>
</protein>
<dbReference type="InterPro" id="IPR012337">
    <property type="entry name" value="RNaseH-like_sf"/>
</dbReference>
<organism evidence="17 18">
    <name type="scientific">Candidatus Iainarchaeum sp</name>
    <dbReference type="NCBI Taxonomy" id="3101447"/>
    <lineage>
        <taxon>Archaea</taxon>
        <taxon>Candidatus Iainarchaeota</taxon>
        <taxon>Candidatus Iainarchaeia</taxon>
        <taxon>Candidatus Iainarchaeales</taxon>
        <taxon>Candidatus Iainarchaeaceae</taxon>
        <taxon>Candidatus Iainarchaeum</taxon>
    </lineage>
</organism>
<dbReference type="InterPro" id="IPR036397">
    <property type="entry name" value="RNaseH_sf"/>
</dbReference>
<evidence type="ECO:0000256" key="4">
    <source>
        <dbReference type="ARBA" id="ARBA00004496"/>
    </source>
</evidence>
<evidence type="ECO:0000256" key="15">
    <source>
        <dbReference type="RuleBase" id="RU003515"/>
    </source>
</evidence>
<dbReference type="InterPro" id="IPR004649">
    <property type="entry name" value="RNase_H2_suA"/>
</dbReference>
<dbReference type="PROSITE" id="PS51975">
    <property type="entry name" value="RNASE_H_2"/>
    <property type="match status" value="1"/>
</dbReference>
<dbReference type="InterPro" id="IPR001352">
    <property type="entry name" value="RNase_HII/HIII"/>
</dbReference>
<dbReference type="GO" id="GO:0004523">
    <property type="term" value="F:RNA-DNA hybrid ribonuclease activity"/>
    <property type="evidence" value="ECO:0007669"/>
    <property type="project" value="UniProtKB-UniRule"/>
</dbReference>
<comment type="catalytic activity">
    <reaction evidence="1 13 14 15">
        <text>Endonucleolytic cleavage to 5'-phosphomonoester.</text>
        <dbReference type="EC" id="3.1.26.4"/>
    </reaction>
</comment>
<comment type="subcellular location">
    <subcellularLocation>
        <location evidence="4 13">Cytoplasm</location>
    </subcellularLocation>
</comment>
<dbReference type="HAMAP" id="MF_00052_A">
    <property type="entry name" value="RNase_HII_A"/>
    <property type="match status" value="1"/>
</dbReference>
<dbReference type="Pfam" id="PF01351">
    <property type="entry name" value="RNase_HII"/>
    <property type="match status" value="1"/>
</dbReference>
<keyword evidence="8 13" id="KW-0963">Cytoplasm</keyword>
<feature type="binding site" evidence="13 14">
    <location>
        <position position="7"/>
    </location>
    <ligand>
        <name>a divalent metal cation</name>
        <dbReference type="ChEBI" id="CHEBI:60240"/>
    </ligand>
</feature>
<dbReference type="Gene3D" id="1.10.10.460">
    <property type="entry name" value="Ribonuclease hii. Domain 2"/>
    <property type="match status" value="1"/>
</dbReference>
<dbReference type="GO" id="GO:0032299">
    <property type="term" value="C:ribonuclease H2 complex"/>
    <property type="evidence" value="ECO:0007669"/>
    <property type="project" value="TreeGrafter"/>
</dbReference>
<sequence length="219" mass="24838">MLIAGVDEAGRGPAIGPMVLAVAVIPSEKEDILHEMGARDSKLLVESERERLYPLMKETLSHYATYHLSANEMDVLMERDSLNEIEAMKIGLLLNDLPVKPDLVYVDSPDPLASNFARRIENYLSYQPKIVAEHKADVNYPIVSAASILAKVERDEVIKNLQKKYHSFGDIGSGYSHDERTITFLKKYLEQNQTLPDCARQKWGTNVRLMDARYQTKLF</sequence>
<evidence type="ECO:0000259" key="16">
    <source>
        <dbReference type="PROSITE" id="PS51975"/>
    </source>
</evidence>
<accession>A0A8T4C6L7</accession>
<evidence type="ECO:0000256" key="12">
    <source>
        <dbReference type="ARBA" id="ARBA00022801"/>
    </source>
</evidence>
<keyword evidence="13" id="KW-0464">Manganese</keyword>
<dbReference type="GO" id="GO:0030145">
    <property type="term" value="F:manganese ion binding"/>
    <property type="evidence" value="ECO:0007669"/>
    <property type="project" value="UniProtKB-UniRule"/>
</dbReference>
<keyword evidence="10 13" id="KW-0479">Metal-binding</keyword>
<dbReference type="GO" id="GO:0005737">
    <property type="term" value="C:cytoplasm"/>
    <property type="evidence" value="ECO:0007669"/>
    <property type="project" value="UniProtKB-SubCell"/>
</dbReference>
<evidence type="ECO:0000256" key="10">
    <source>
        <dbReference type="ARBA" id="ARBA00022723"/>
    </source>
</evidence>
<evidence type="ECO:0000313" key="18">
    <source>
        <dbReference type="Proteomes" id="UP000774699"/>
    </source>
</evidence>
<comment type="cofactor">
    <cofactor evidence="13 14">
        <name>Mn(2+)</name>
        <dbReference type="ChEBI" id="CHEBI:29035"/>
    </cofactor>
    <cofactor evidence="13 14">
        <name>Mg(2+)</name>
        <dbReference type="ChEBI" id="CHEBI:18420"/>
    </cofactor>
    <text evidence="13 14">Manganese or magnesium. Binds 1 divalent metal ion per monomer in the absence of substrate. May bind a second metal ion after substrate binding.</text>
</comment>
<evidence type="ECO:0000256" key="13">
    <source>
        <dbReference type="HAMAP-Rule" id="MF_00052"/>
    </source>
</evidence>
<dbReference type="InterPro" id="IPR023160">
    <property type="entry name" value="RNase_HII_hlx-loop-hlx_cap_dom"/>
</dbReference>
<evidence type="ECO:0000256" key="3">
    <source>
        <dbReference type="ARBA" id="ARBA00004065"/>
    </source>
</evidence>
<feature type="binding site" evidence="13 14">
    <location>
        <position position="8"/>
    </location>
    <ligand>
        <name>a divalent metal cation</name>
        <dbReference type="ChEBI" id="CHEBI:60240"/>
    </ligand>
</feature>
<dbReference type="Proteomes" id="UP000774699">
    <property type="component" value="Unassembled WGS sequence"/>
</dbReference>
<feature type="binding site" evidence="13 14">
    <location>
        <position position="107"/>
    </location>
    <ligand>
        <name>a divalent metal cation</name>
        <dbReference type="ChEBI" id="CHEBI:60240"/>
    </ligand>
</feature>
<evidence type="ECO:0000256" key="9">
    <source>
        <dbReference type="ARBA" id="ARBA00022722"/>
    </source>
</evidence>
<evidence type="ECO:0000256" key="11">
    <source>
        <dbReference type="ARBA" id="ARBA00022759"/>
    </source>
</evidence>
<dbReference type="InterPro" id="IPR020787">
    <property type="entry name" value="RNase_HII_arc"/>
</dbReference>
<dbReference type="GO" id="GO:0006298">
    <property type="term" value="P:mismatch repair"/>
    <property type="evidence" value="ECO:0007669"/>
    <property type="project" value="TreeGrafter"/>
</dbReference>
<reference evidence="17" key="1">
    <citation type="submission" date="2019-03" db="EMBL/GenBank/DDBJ databases">
        <title>Lake Tanganyika Metagenome-Assembled Genomes (MAGs).</title>
        <authorList>
            <person name="Tran P."/>
        </authorList>
    </citation>
    <scope>NUCLEOTIDE SEQUENCE</scope>
    <source>
        <strain evidence="17">M_DeepCast_50m_m2_156</strain>
    </source>
</reference>